<dbReference type="Gene3D" id="3.40.50.10330">
    <property type="entry name" value="Probable inorganic polyphosphate/atp-NAD kinase, domain 1"/>
    <property type="match status" value="1"/>
</dbReference>
<feature type="compositionally biased region" description="Basic and acidic residues" evidence="1">
    <location>
        <begin position="356"/>
        <end position="380"/>
    </location>
</feature>
<dbReference type="InterPro" id="IPR016064">
    <property type="entry name" value="NAD/diacylglycerol_kinase_sf"/>
</dbReference>
<proteinExistence type="predicted"/>
<keyword evidence="4" id="KW-1185">Reference proteome</keyword>
<dbReference type="Proteomes" id="UP001295684">
    <property type="component" value="Unassembled WGS sequence"/>
</dbReference>
<organism evidence="3 4">
    <name type="scientific">Euplotes crassus</name>
    <dbReference type="NCBI Taxonomy" id="5936"/>
    <lineage>
        <taxon>Eukaryota</taxon>
        <taxon>Sar</taxon>
        <taxon>Alveolata</taxon>
        <taxon>Ciliophora</taxon>
        <taxon>Intramacronucleata</taxon>
        <taxon>Spirotrichea</taxon>
        <taxon>Hypotrichia</taxon>
        <taxon>Euplotida</taxon>
        <taxon>Euplotidae</taxon>
        <taxon>Moneuplotes</taxon>
    </lineage>
</organism>
<feature type="region of interest" description="Disordered" evidence="1">
    <location>
        <begin position="356"/>
        <end position="383"/>
    </location>
</feature>
<evidence type="ECO:0000313" key="4">
    <source>
        <dbReference type="Proteomes" id="UP001295684"/>
    </source>
</evidence>
<dbReference type="AlphaFoldDB" id="A0AAD1X7N7"/>
<evidence type="ECO:0000313" key="3">
    <source>
        <dbReference type="EMBL" id="CAI2361817.1"/>
    </source>
</evidence>
<gene>
    <name evidence="3" type="ORF">ECRASSUSDP1_LOCUS3130</name>
</gene>
<dbReference type="InterPro" id="IPR001206">
    <property type="entry name" value="Diacylglycerol_kinase_cat_dom"/>
</dbReference>
<dbReference type="InterPro" id="IPR017438">
    <property type="entry name" value="ATP-NAD_kinase_N"/>
</dbReference>
<dbReference type="Gene3D" id="2.60.200.40">
    <property type="match status" value="1"/>
</dbReference>
<protein>
    <recommendedName>
        <fullName evidence="2">DAGKc domain-containing protein</fullName>
    </recommendedName>
</protein>
<dbReference type="SUPFAM" id="SSF111331">
    <property type="entry name" value="NAD kinase/diacylglycerol kinase-like"/>
    <property type="match status" value="1"/>
</dbReference>
<dbReference type="PANTHER" id="PTHR12358">
    <property type="entry name" value="SPHINGOSINE KINASE"/>
    <property type="match status" value="1"/>
</dbReference>
<dbReference type="InterPro" id="IPR050187">
    <property type="entry name" value="Lipid_Phosphate_FormReg"/>
</dbReference>
<dbReference type="GO" id="GO:0016020">
    <property type="term" value="C:membrane"/>
    <property type="evidence" value="ECO:0007669"/>
    <property type="project" value="TreeGrafter"/>
</dbReference>
<dbReference type="PANTHER" id="PTHR12358:SF31">
    <property type="entry name" value="ACYLGLYCEROL KINASE, MITOCHONDRIAL"/>
    <property type="match status" value="1"/>
</dbReference>
<dbReference type="GO" id="GO:0016773">
    <property type="term" value="F:phosphotransferase activity, alcohol group as acceptor"/>
    <property type="evidence" value="ECO:0007669"/>
    <property type="project" value="UniProtKB-ARBA"/>
</dbReference>
<accession>A0AAD1X7N7</accession>
<dbReference type="SMART" id="SM00046">
    <property type="entry name" value="DAGKc"/>
    <property type="match status" value="1"/>
</dbReference>
<feature type="domain" description="DAGKc" evidence="2">
    <location>
        <begin position="143"/>
        <end position="286"/>
    </location>
</feature>
<comment type="caution">
    <text evidence="3">The sequence shown here is derived from an EMBL/GenBank/DDBJ whole genome shotgun (WGS) entry which is preliminary data.</text>
</comment>
<reference evidence="3" key="1">
    <citation type="submission" date="2023-07" db="EMBL/GenBank/DDBJ databases">
        <authorList>
            <consortium name="AG Swart"/>
            <person name="Singh M."/>
            <person name="Singh A."/>
            <person name="Seah K."/>
            <person name="Emmerich C."/>
        </authorList>
    </citation>
    <scope>NUCLEOTIDE SEQUENCE</scope>
    <source>
        <strain evidence="3">DP1</strain>
    </source>
</reference>
<dbReference type="EMBL" id="CAMPGE010002998">
    <property type="protein sequence ID" value="CAI2361817.1"/>
    <property type="molecule type" value="Genomic_DNA"/>
</dbReference>
<evidence type="ECO:0000259" key="2">
    <source>
        <dbReference type="PROSITE" id="PS50146"/>
    </source>
</evidence>
<dbReference type="GO" id="GO:0001727">
    <property type="term" value="F:lipid kinase activity"/>
    <property type="evidence" value="ECO:0007669"/>
    <property type="project" value="TreeGrafter"/>
</dbReference>
<name>A0AAD1X7N7_EUPCR</name>
<dbReference type="GO" id="GO:0046512">
    <property type="term" value="P:sphingosine biosynthetic process"/>
    <property type="evidence" value="ECO:0007669"/>
    <property type="project" value="TreeGrafter"/>
</dbReference>
<evidence type="ECO:0000256" key="1">
    <source>
        <dbReference type="SAM" id="MobiDB-lite"/>
    </source>
</evidence>
<dbReference type="Pfam" id="PF00781">
    <property type="entry name" value="DAGK_cat"/>
    <property type="match status" value="1"/>
</dbReference>
<dbReference type="PROSITE" id="PS50146">
    <property type="entry name" value="DAGK"/>
    <property type="match status" value="1"/>
</dbReference>
<dbReference type="GO" id="GO:0005737">
    <property type="term" value="C:cytoplasm"/>
    <property type="evidence" value="ECO:0007669"/>
    <property type="project" value="TreeGrafter"/>
</dbReference>
<sequence length="538" mass="61404">MIKFELADKSFRTSFINLIQSISPADEEANPSSAHRIYSRALRIETTVRGRVKTMTFPVKDLIGCEYTDEGENMIEISVLPINLTNGWGCRKISNYKNTQSAKRELYSFEFNAMSRQNALNIVGTLQDLIVGKEPQSEYETLPDRRKILIFLNPFSCNGKSRRVWNNSAKAIFDKASLDYTFIETERGGQAHDFVSTEDLDQFESIVTVSGDGLIHEVVNGLLQREDKYYERRKIPIGALPGGSSNGFVKTLTYESGESSGVEQACLLIIKGHVRNIDIIRYELDGREKPIFSFLCFFWAILSDVDLESEKIRCVGSSRFTIWSLLRVFKLRKYRGMLKYNGEDLLNKNQKVRDIEDEGTVRSDSGREESKQGSFEKKVQNESQASSFKSSEFRANSKSKVLKELDCNFSYISINNTQFAGEKFYNAPLCKVNDGYMDVVIQEGDHIGTCKILKLMLNFEKGQFFNNQGDIKQQLSINYKKVKHFTLKPDLDFLPKNEQEDPDYENQTFGWYSIDGEKYPPCEITGVTIKQGLAVTML</sequence>